<evidence type="ECO:0000313" key="2">
    <source>
        <dbReference type="Proteomes" id="UP000076842"/>
    </source>
</evidence>
<name>A0A165DP51_9BASI</name>
<organism evidence="1 2">
    <name type="scientific">Calocera cornea HHB12733</name>
    <dbReference type="NCBI Taxonomy" id="1353952"/>
    <lineage>
        <taxon>Eukaryota</taxon>
        <taxon>Fungi</taxon>
        <taxon>Dikarya</taxon>
        <taxon>Basidiomycota</taxon>
        <taxon>Agaricomycotina</taxon>
        <taxon>Dacrymycetes</taxon>
        <taxon>Dacrymycetales</taxon>
        <taxon>Dacrymycetaceae</taxon>
        <taxon>Calocera</taxon>
    </lineage>
</organism>
<dbReference type="STRING" id="1353952.A0A165DP51"/>
<dbReference type="Pfam" id="PF09725">
    <property type="entry name" value="Fra10Ac1"/>
    <property type="match status" value="1"/>
</dbReference>
<reference evidence="1 2" key="1">
    <citation type="journal article" date="2016" name="Mol. Biol. Evol.">
        <title>Comparative Genomics of Early-Diverging Mushroom-Forming Fungi Provides Insights into the Origins of Lignocellulose Decay Capabilities.</title>
        <authorList>
            <person name="Nagy L.G."/>
            <person name="Riley R."/>
            <person name="Tritt A."/>
            <person name="Adam C."/>
            <person name="Daum C."/>
            <person name="Floudas D."/>
            <person name="Sun H."/>
            <person name="Yadav J.S."/>
            <person name="Pangilinan J."/>
            <person name="Larsson K.H."/>
            <person name="Matsuura K."/>
            <person name="Barry K."/>
            <person name="Labutti K."/>
            <person name="Kuo R."/>
            <person name="Ohm R.A."/>
            <person name="Bhattacharya S.S."/>
            <person name="Shirouzu T."/>
            <person name="Yoshinaga Y."/>
            <person name="Martin F.M."/>
            <person name="Grigoriev I.V."/>
            <person name="Hibbett D.S."/>
        </authorList>
    </citation>
    <scope>NUCLEOTIDE SEQUENCE [LARGE SCALE GENOMIC DNA]</scope>
    <source>
        <strain evidence="1 2">HHB12733</strain>
    </source>
</reference>
<dbReference type="InParanoid" id="A0A165DP51"/>
<dbReference type="EMBL" id="KV424042">
    <property type="protein sequence ID" value="KZT53230.1"/>
    <property type="molecule type" value="Genomic_DNA"/>
</dbReference>
<evidence type="ECO:0000313" key="1">
    <source>
        <dbReference type="EMBL" id="KZT53230.1"/>
    </source>
</evidence>
<protein>
    <submittedName>
        <fullName evidence="1">Uncharacterized protein</fullName>
    </submittedName>
</protein>
<dbReference type="OrthoDB" id="197967at2759"/>
<feature type="non-terminal residue" evidence="1">
    <location>
        <position position="120"/>
    </location>
</feature>
<dbReference type="InterPro" id="IPR019129">
    <property type="entry name" value="Folate-sensitive_fs_Fra10Ac1"/>
</dbReference>
<proteinExistence type="predicted"/>
<accession>A0A165DP51</accession>
<feature type="non-terminal residue" evidence="1">
    <location>
        <position position="1"/>
    </location>
</feature>
<keyword evidence="2" id="KW-1185">Reference proteome</keyword>
<dbReference type="Proteomes" id="UP000076842">
    <property type="component" value="Unassembled WGS sequence"/>
</dbReference>
<sequence>FIRDDTEDLSRLPYADQLAVKYYSSLFKEFVICDLKHYKSGAIALRWRTDEEVISGAGQFTCANPRCAHHAPPEGSQRCAPKLTAYELPFAYEEDGESKTALVKAVLCGRCAGKLVWRRE</sequence>
<gene>
    <name evidence="1" type="ORF">CALCODRAFT_423155</name>
</gene>
<dbReference type="AlphaFoldDB" id="A0A165DP51"/>